<name>A0A9W4NQ59_9EURO</name>
<protein>
    <submittedName>
        <fullName evidence="1">Uncharacterized protein</fullName>
    </submittedName>
</protein>
<sequence>MKACAMSELNERFCGPEGLPLSVKRYTYRKDEFSQIVDIERERLRRSLQPIGIMSNGIYNDGNLHTSSVSEDVGEYIIFSIDTATHDRDFLDLNTKPNRSVRTIFDQTLQSLTVKMVLQEHEEISATVNMAIGESLTSMGLKRAFFHYRSTTIPIANGSKEPDAAWSPIRRPRGSPRRPTVVLETAITETHAKLLRDVRRWLDPVDGLAKVVMTIKVDRRKPKVTIERWQLDSANAEIENVQTIEIIESSEGDNVTVYGGPLLIPFELFSLRPAEPPKENDILIGEEDLKALAQIVWEIQFPS</sequence>
<organism evidence="1 2">
    <name type="scientific">Penicillium salamii</name>
    <dbReference type="NCBI Taxonomy" id="1612424"/>
    <lineage>
        <taxon>Eukaryota</taxon>
        <taxon>Fungi</taxon>
        <taxon>Dikarya</taxon>
        <taxon>Ascomycota</taxon>
        <taxon>Pezizomycotina</taxon>
        <taxon>Eurotiomycetes</taxon>
        <taxon>Eurotiomycetidae</taxon>
        <taxon>Eurotiales</taxon>
        <taxon>Aspergillaceae</taxon>
        <taxon>Penicillium</taxon>
    </lineage>
</organism>
<gene>
    <name evidence="1" type="ORF">PSALAMII_LOCUS7309</name>
</gene>
<evidence type="ECO:0000313" key="2">
    <source>
        <dbReference type="Proteomes" id="UP001152592"/>
    </source>
</evidence>
<dbReference type="EMBL" id="CAJVPD010000249">
    <property type="protein sequence ID" value="CAG8397323.1"/>
    <property type="molecule type" value="Genomic_DNA"/>
</dbReference>
<dbReference type="AlphaFoldDB" id="A0A9W4NQ59"/>
<accession>A0A9W4NQ59</accession>
<evidence type="ECO:0000313" key="1">
    <source>
        <dbReference type="EMBL" id="CAG8397323.1"/>
    </source>
</evidence>
<comment type="caution">
    <text evidence="1">The sequence shown here is derived from an EMBL/GenBank/DDBJ whole genome shotgun (WGS) entry which is preliminary data.</text>
</comment>
<dbReference type="Proteomes" id="UP001152592">
    <property type="component" value="Unassembled WGS sequence"/>
</dbReference>
<proteinExistence type="predicted"/>
<reference evidence="1" key="1">
    <citation type="submission" date="2021-07" db="EMBL/GenBank/DDBJ databases">
        <authorList>
            <person name="Branca A.L. A."/>
        </authorList>
    </citation>
    <scope>NUCLEOTIDE SEQUENCE</scope>
</reference>
<dbReference type="OrthoDB" id="198652at2759"/>